<feature type="transmembrane region" description="Helical" evidence="1">
    <location>
        <begin position="109"/>
        <end position="125"/>
    </location>
</feature>
<evidence type="ECO:0000256" key="1">
    <source>
        <dbReference type="SAM" id="Phobius"/>
    </source>
</evidence>
<dbReference type="Proteomes" id="UP000601223">
    <property type="component" value="Unassembled WGS sequence"/>
</dbReference>
<dbReference type="EMBL" id="BONF01000041">
    <property type="protein sequence ID" value="GIF84865.1"/>
    <property type="molecule type" value="Genomic_DNA"/>
</dbReference>
<comment type="caution">
    <text evidence="2">The sequence shown here is derived from an EMBL/GenBank/DDBJ whole genome shotgun (WGS) entry which is preliminary data.</text>
</comment>
<protein>
    <submittedName>
        <fullName evidence="2">Uncharacterized protein</fullName>
    </submittedName>
</protein>
<proteinExistence type="predicted"/>
<keyword evidence="1" id="KW-0812">Transmembrane</keyword>
<evidence type="ECO:0000313" key="3">
    <source>
        <dbReference type="Proteomes" id="UP000601223"/>
    </source>
</evidence>
<evidence type="ECO:0000313" key="2">
    <source>
        <dbReference type="EMBL" id="GIF84865.1"/>
    </source>
</evidence>
<keyword evidence="1" id="KW-1133">Transmembrane helix</keyword>
<dbReference type="RefSeq" id="WP_203753818.1">
    <property type="nucleotide sequence ID" value="NZ_BONF01000041.1"/>
</dbReference>
<feature type="transmembrane region" description="Helical" evidence="1">
    <location>
        <begin position="78"/>
        <end position="97"/>
    </location>
</feature>
<feature type="transmembrane region" description="Helical" evidence="1">
    <location>
        <begin position="50"/>
        <end position="72"/>
    </location>
</feature>
<sequence length="151" mass="15862">MTRFEPDPTVSIASRAARAAGCAFVSLAVWMGIAYAVIQLRGCEGGMECLGDALGIIFLCLIGAAVTMWPLLRLVRVRPAWVVALAGPAVVVLLALGLLRRLFLGTPQLWVVGMMAAYALAAVLADPRVPARVRIITAAALVLLVGAEIVI</sequence>
<organism evidence="2 3">
    <name type="scientific">Catellatospora bangladeshensis</name>
    <dbReference type="NCBI Taxonomy" id="310355"/>
    <lineage>
        <taxon>Bacteria</taxon>
        <taxon>Bacillati</taxon>
        <taxon>Actinomycetota</taxon>
        <taxon>Actinomycetes</taxon>
        <taxon>Micromonosporales</taxon>
        <taxon>Micromonosporaceae</taxon>
        <taxon>Catellatospora</taxon>
    </lineage>
</organism>
<dbReference type="AlphaFoldDB" id="A0A8J3NKV8"/>
<feature type="transmembrane region" description="Helical" evidence="1">
    <location>
        <begin position="16"/>
        <end position="38"/>
    </location>
</feature>
<keyword evidence="3" id="KW-1185">Reference proteome</keyword>
<keyword evidence="1" id="KW-0472">Membrane</keyword>
<reference evidence="2 3" key="1">
    <citation type="submission" date="2021-01" db="EMBL/GenBank/DDBJ databases">
        <title>Whole genome shotgun sequence of Catellatospora bangladeshensis NBRC 107357.</title>
        <authorList>
            <person name="Komaki H."/>
            <person name="Tamura T."/>
        </authorList>
    </citation>
    <scope>NUCLEOTIDE SEQUENCE [LARGE SCALE GENOMIC DNA]</scope>
    <source>
        <strain evidence="2 3">NBRC 107357</strain>
    </source>
</reference>
<accession>A0A8J3NKV8</accession>
<gene>
    <name evidence="2" type="ORF">Cba03nite_62140</name>
</gene>
<name>A0A8J3NKV8_9ACTN</name>